<gene>
    <name evidence="8" type="ORF">KALB_368</name>
</gene>
<evidence type="ECO:0000256" key="5">
    <source>
        <dbReference type="ARBA" id="ARBA00023027"/>
    </source>
</evidence>
<protein>
    <submittedName>
        <fullName evidence="8">NADH-quinone oxidoreductase subunit D 2</fullName>
        <ecNumber evidence="8">1.6.99.5</ecNumber>
    </submittedName>
</protein>
<dbReference type="InterPro" id="IPR001135">
    <property type="entry name" value="NADH_Q_OxRdtase_suD"/>
</dbReference>
<dbReference type="PANTHER" id="PTHR11993:SF10">
    <property type="entry name" value="NADH DEHYDROGENASE [UBIQUINONE] IRON-SULFUR PROTEIN 2, MITOCHONDRIAL"/>
    <property type="match status" value="1"/>
</dbReference>
<dbReference type="Proteomes" id="UP000019225">
    <property type="component" value="Chromosome"/>
</dbReference>
<dbReference type="PANTHER" id="PTHR11993">
    <property type="entry name" value="NADH-UBIQUINONE OXIDOREDUCTASE 49 KDA SUBUNIT"/>
    <property type="match status" value="1"/>
</dbReference>
<sequence>MKVPFLALNARNGTFMAQAGACEHEPVREQITVGVGAGARHLGVDHVVDLGPLHPSAHGAYRLRLTVEDATVRAAEPLVGHLHRGAEKLFEVRDYRQVLTLANRHDWLAAFCNELTVALAVELMTGMDVPPRALWLRTLLCELNRAMAHLVFLAPLTRALTGEHTAGTTAALRARESVQAVMEQATGGRIHFMANRIGGLREDVPAGWTGAVRDTLSTVDSLLPAIRQSTVQDESFVRRHRGIGVLSTQAALALGVTGPTGRASGVDVDLRRDEQSATYRELEVRPVLRTAGDALARVECVLGEVAQSTRLAGQCLDRLPPGPVNLRLPKAVKAPEGSVYTWTEAPLGISGVHLSSRGEKTPWRLKLRTPSFNNVQALTRLLPGTAVADLPTVLGSFAVVVGDIDK</sequence>
<dbReference type="EC" id="1.6.99.5" evidence="8"/>
<accession>W5VZ63</accession>
<evidence type="ECO:0000256" key="6">
    <source>
        <dbReference type="RuleBase" id="RU003685"/>
    </source>
</evidence>
<evidence type="ECO:0000256" key="2">
    <source>
        <dbReference type="ARBA" id="ARBA00022448"/>
    </source>
</evidence>
<dbReference type="PROSITE" id="PS00535">
    <property type="entry name" value="COMPLEX1_49K"/>
    <property type="match status" value="1"/>
</dbReference>
<organism evidence="8 9">
    <name type="scientific">Kutzneria albida DSM 43870</name>
    <dbReference type="NCBI Taxonomy" id="1449976"/>
    <lineage>
        <taxon>Bacteria</taxon>
        <taxon>Bacillati</taxon>
        <taxon>Actinomycetota</taxon>
        <taxon>Actinomycetes</taxon>
        <taxon>Pseudonocardiales</taxon>
        <taxon>Pseudonocardiaceae</taxon>
        <taxon>Kutzneria</taxon>
    </lineage>
</organism>
<dbReference type="InterPro" id="IPR029014">
    <property type="entry name" value="NiFe-Hase_large"/>
</dbReference>
<dbReference type="InterPro" id="IPR022885">
    <property type="entry name" value="NDH1_su_D/H"/>
</dbReference>
<evidence type="ECO:0000256" key="3">
    <source>
        <dbReference type="ARBA" id="ARBA00022719"/>
    </source>
</evidence>
<dbReference type="PATRIC" id="fig|1449976.3.peg.373"/>
<evidence type="ECO:0000256" key="4">
    <source>
        <dbReference type="ARBA" id="ARBA00022967"/>
    </source>
</evidence>
<dbReference type="AlphaFoldDB" id="W5VZ63"/>
<reference evidence="8 9" key="1">
    <citation type="journal article" date="2014" name="BMC Genomics">
        <title>Complete genome sequence of producer of the glycopeptide antibiotic Aculeximycin Kutzneria albida DSM 43870T, a representative of minor genus of Pseudonocardiaceae.</title>
        <authorList>
            <person name="Rebets Y."/>
            <person name="Tokovenko B."/>
            <person name="Lushchyk I."/>
            <person name="Ruckert C."/>
            <person name="Zaburannyi N."/>
            <person name="Bechthold A."/>
            <person name="Kalinowski J."/>
            <person name="Luzhetskyy A."/>
        </authorList>
    </citation>
    <scope>NUCLEOTIDE SEQUENCE [LARGE SCALE GENOMIC DNA]</scope>
    <source>
        <strain evidence="8">DSM 43870</strain>
    </source>
</reference>
<keyword evidence="8" id="KW-0560">Oxidoreductase</keyword>
<dbReference type="KEGG" id="kal:KALB_368"/>
<proteinExistence type="inferred from homology"/>
<keyword evidence="4 6" id="KW-1278">Translocase</keyword>
<dbReference type="HOGENOM" id="CLU_015134_1_2_11"/>
<dbReference type="eggNOG" id="COG0649">
    <property type="taxonomic scope" value="Bacteria"/>
</dbReference>
<evidence type="ECO:0000313" key="9">
    <source>
        <dbReference type="Proteomes" id="UP000019225"/>
    </source>
</evidence>
<feature type="domain" description="NADH-quinone oxidoreductase subunit D" evidence="7">
    <location>
        <begin position="167"/>
        <end position="328"/>
    </location>
</feature>
<name>W5VZ63_9PSEU</name>
<keyword evidence="9" id="KW-1185">Reference proteome</keyword>
<evidence type="ECO:0000256" key="1">
    <source>
        <dbReference type="ARBA" id="ARBA00005769"/>
    </source>
</evidence>
<evidence type="ECO:0000259" key="7">
    <source>
        <dbReference type="Pfam" id="PF00346"/>
    </source>
</evidence>
<dbReference type="STRING" id="1449976.KALB_368"/>
<dbReference type="GO" id="GO:0016651">
    <property type="term" value="F:oxidoreductase activity, acting on NAD(P)H"/>
    <property type="evidence" value="ECO:0007669"/>
    <property type="project" value="InterPro"/>
</dbReference>
<dbReference type="GO" id="GO:0048038">
    <property type="term" value="F:quinone binding"/>
    <property type="evidence" value="ECO:0007669"/>
    <property type="project" value="UniProtKB-KW"/>
</dbReference>
<keyword evidence="5 6" id="KW-0520">NAD</keyword>
<dbReference type="Gene3D" id="1.10.645.10">
    <property type="entry name" value="Cytochrome-c3 Hydrogenase, chain B"/>
    <property type="match status" value="1"/>
</dbReference>
<comment type="similarity">
    <text evidence="1 6">Belongs to the complex I 49 kDa subunit family.</text>
</comment>
<keyword evidence="3" id="KW-0874">Quinone</keyword>
<keyword evidence="2 6" id="KW-0813">Transport</keyword>
<feature type="domain" description="NADH-quinone oxidoreductase subunit D" evidence="7">
    <location>
        <begin position="331"/>
        <end position="406"/>
    </location>
</feature>
<dbReference type="SUPFAM" id="SSF56762">
    <property type="entry name" value="HydB/Nqo4-like"/>
    <property type="match status" value="1"/>
</dbReference>
<evidence type="ECO:0000313" key="8">
    <source>
        <dbReference type="EMBL" id="AHH93745.1"/>
    </source>
</evidence>
<dbReference type="InterPro" id="IPR014029">
    <property type="entry name" value="NADH_UbQ_OxRdtase_49kDa_CS"/>
</dbReference>
<dbReference type="EMBL" id="CP007155">
    <property type="protein sequence ID" value="AHH93745.1"/>
    <property type="molecule type" value="Genomic_DNA"/>
</dbReference>
<dbReference type="GO" id="GO:0051287">
    <property type="term" value="F:NAD binding"/>
    <property type="evidence" value="ECO:0007669"/>
    <property type="project" value="InterPro"/>
</dbReference>
<dbReference type="Pfam" id="PF00346">
    <property type="entry name" value="Complex1_49kDa"/>
    <property type="match status" value="2"/>
</dbReference>